<evidence type="ECO:0000256" key="1">
    <source>
        <dbReference type="ARBA" id="ARBA00001961"/>
    </source>
</evidence>
<evidence type="ECO:0000256" key="2">
    <source>
        <dbReference type="ARBA" id="ARBA00022723"/>
    </source>
</evidence>
<keyword evidence="8" id="KW-1185">Reference proteome</keyword>
<dbReference type="GO" id="GO:0031418">
    <property type="term" value="F:L-ascorbic acid binding"/>
    <property type="evidence" value="ECO:0007669"/>
    <property type="project" value="InterPro"/>
</dbReference>
<dbReference type="PANTHER" id="PTHR10869:SF241">
    <property type="entry name" value="FE2OG DIOXYGENASE DOMAIN-CONTAINING PROTEIN"/>
    <property type="match status" value="1"/>
</dbReference>
<proteinExistence type="predicted"/>
<keyword evidence="5" id="KW-0408">Iron</keyword>
<dbReference type="GO" id="GO:0005506">
    <property type="term" value="F:iron ion binding"/>
    <property type="evidence" value="ECO:0007669"/>
    <property type="project" value="InterPro"/>
</dbReference>
<accession>A0A1W5D4R7</accession>
<dbReference type="AlphaFoldDB" id="A0A1W5D4R7"/>
<evidence type="ECO:0000313" key="7">
    <source>
        <dbReference type="EMBL" id="SLM38055.1"/>
    </source>
</evidence>
<dbReference type="PANTHER" id="PTHR10869">
    <property type="entry name" value="PROLYL 4-HYDROXYLASE ALPHA SUBUNIT"/>
    <property type="match status" value="1"/>
</dbReference>
<dbReference type="InterPro" id="IPR045054">
    <property type="entry name" value="P4HA-like"/>
</dbReference>
<evidence type="ECO:0000313" key="8">
    <source>
        <dbReference type="Proteomes" id="UP000192927"/>
    </source>
</evidence>
<evidence type="ECO:0000259" key="6">
    <source>
        <dbReference type="SMART" id="SM00702"/>
    </source>
</evidence>
<dbReference type="GO" id="GO:0004656">
    <property type="term" value="F:procollagen-proline 4-dioxygenase activity"/>
    <property type="evidence" value="ECO:0007669"/>
    <property type="project" value="TreeGrafter"/>
</dbReference>
<dbReference type="GO" id="GO:0005783">
    <property type="term" value="C:endoplasmic reticulum"/>
    <property type="evidence" value="ECO:0007669"/>
    <property type="project" value="TreeGrafter"/>
</dbReference>
<organism evidence="7 8">
    <name type="scientific">Lasallia pustulata</name>
    <dbReference type="NCBI Taxonomy" id="136370"/>
    <lineage>
        <taxon>Eukaryota</taxon>
        <taxon>Fungi</taxon>
        <taxon>Dikarya</taxon>
        <taxon>Ascomycota</taxon>
        <taxon>Pezizomycotina</taxon>
        <taxon>Lecanoromycetes</taxon>
        <taxon>OSLEUM clade</taxon>
        <taxon>Umbilicariomycetidae</taxon>
        <taxon>Umbilicariales</taxon>
        <taxon>Umbilicariaceae</taxon>
        <taxon>Lasallia</taxon>
    </lineage>
</organism>
<evidence type="ECO:0000256" key="5">
    <source>
        <dbReference type="ARBA" id="ARBA00023004"/>
    </source>
</evidence>
<dbReference type="SMART" id="SM00702">
    <property type="entry name" value="P4Hc"/>
    <property type="match status" value="1"/>
</dbReference>
<comment type="cofactor">
    <cofactor evidence="1">
        <name>L-ascorbate</name>
        <dbReference type="ChEBI" id="CHEBI:38290"/>
    </cofactor>
</comment>
<protein>
    <submittedName>
        <fullName evidence="7">Oxidoreductase domain containing protein</fullName>
    </submittedName>
</protein>
<evidence type="ECO:0000256" key="4">
    <source>
        <dbReference type="ARBA" id="ARBA00023002"/>
    </source>
</evidence>
<sequence length="262" mass="29350">MAPTSSTLPPDFLCGSSPKLTITPIDFSQTSLQAYSGLYAVIVDNAFTASECASLVRTAEVRAGGKWEQAMIDVGHGVQELDTTVRSCGRIVCDDHEIAEKIWARVKDAVPEIEVLKDWPDVTGKWACQLKELWKMTRLNERLRFLKYGPGEYFRPHCDGLYTTPNGKEASFFTLHLYLNESDPETPGGKLEGGATTFHGYDFEEMDSWDESGEVVKRLDVVPKMGRVLIFQQRDLLHSGDDVTAGTKLTMRTDLMYKRAEN</sequence>
<name>A0A1W5D4R7_9LECA</name>
<dbReference type="EMBL" id="FWEW01002174">
    <property type="protein sequence ID" value="SLM38055.1"/>
    <property type="molecule type" value="Genomic_DNA"/>
</dbReference>
<dbReference type="Gene3D" id="2.60.120.620">
    <property type="entry name" value="q2cbj1_9rhob like domain"/>
    <property type="match status" value="1"/>
</dbReference>
<keyword evidence="3" id="KW-0223">Dioxygenase</keyword>
<keyword evidence="2" id="KW-0479">Metal-binding</keyword>
<feature type="domain" description="Prolyl 4-hydroxylase alpha subunit" evidence="6">
    <location>
        <begin position="38"/>
        <end position="256"/>
    </location>
</feature>
<keyword evidence="4" id="KW-0560">Oxidoreductase</keyword>
<dbReference type="Pfam" id="PF13640">
    <property type="entry name" value="2OG-FeII_Oxy_3"/>
    <property type="match status" value="1"/>
</dbReference>
<dbReference type="Proteomes" id="UP000192927">
    <property type="component" value="Unassembled WGS sequence"/>
</dbReference>
<reference evidence="8" key="1">
    <citation type="submission" date="2017-03" db="EMBL/GenBank/DDBJ databases">
        <authorList>
            <person name="Sharma R."/>
            <person name="Thines M."/>
        </authorList>
    </citation>
    <scope>NUCLEOTIDE SEQUENCE [LARGE SCALE GENOMIC DNA]</scope>
</reference>
<dbReference type="InterPro" id="IPR044862">
    <property type="entry name" value="Pro_4_hyd_alph_FE2OG_OXY"/>
</dbReference>
<dbReference type="InterPro" id="IPR006620">
    <property type="entry name" value="Pro_4_hyd_alph"/>
</dbReference>
<evidence type="ECO:0000256" key="3">
    <source>
        <dbReference type="ARBA" id="ARBA00022964"/>
    </source>
</evidence>